<keyword evidence="5" id="KW-0378">Hydrolase</keyword>
<proteinExistence type="predicted"/>
<dbReference type="InterPro" id="IPR007247">
    <property type="entry name" value="Ureidogly_lyase"/>
</dbReference>
<comment type="subunit">
    <text evidence="1">Homodimer.</text>
</comment>
<dbReference type="RefSeq" id="WP_331303568.1">
    <property type="nucleotide sequence ID" value="NZ_MLCA01000014.1"/>
</dbReference>
<evidence type="ECO:0000256" key="3">
    <source>
        <dbReference type="ARBA" id="ARBA00023239"/>
    </source>
</evidence>
<name>A0ABU7TV46_9HYPH</name>
<dbReference type="InterPro" id="IPR047233">
    <property type="entry name" value="UAH_cupin"/>
</dbReference>
<organism evidence="5 6">
    <name type="scientific">Methylobacterium oryzae</name>
    <dbReference type="NCBI Taxonomy" id="334852"/>
    <lineage>
        <taxon>Bacteria</taxon>
        <taxon>Pseudomonadati</taxon>
        <taxon>Pseudomonadota</taxon>
        <taxon>Alphaproteobacteria</taxon>
        <taxon>Hyphomicrobiales</taxon>
        <taxon>Methylobacteriaceae</taxon>
        <taxon>Methylobacterium</taxon>
    </lineage>
</organism>
<accession>A0ABU7TV46</accession>
<comment type="catalytic activity">
    <reaction evidence="4">
        <text>(S)-ureidoglycolate = urea + glyoxylate</text>
        <dbReference type="Rhea" id="RHEA:11304"/>
        <dbReference type="ChEBI" id="CHEBI:16199"/>
        <dbReference type="ChEBI" id="CHEBI:36655"/>
        <dbReference type="ChEBI" id="CHEBI:57296"/>
        <dbReference type="EC" id="4.3.2.3"/>
    </reaction>
</comment>
<comment type="caution">
    <text evidence="5">The sequence shown here is derived from an EMBL/GenBank/DDBJ whole genome shotgun (WGS) entry which is preliminary data.</text>
</comment>
<protein>
    <submittedName>
        <fullName evidence="5">Ureidoglycolate hydrolase</fullName>
    </submittedName>
</protein>
<dbReference type="PANTHER" id="PTHR21221:SF1">
    <property type="entry name" value="UREIDOGLYCOLATE LYASE"/>
    <property type="match status" value="1"/>
</dbReference>
<dbReference type="GO" id="GO:0016787">
    <property type="term" value="F:hydrolase activity"/>
    <property type="evidence" value="ECO:0007669"/>
    <property type="project" value="UniProtKB-KW"/>
</dbReference>
<dbReference type="PANTHER" id="PTHR21221">
    <property type="entry name" value="UREIDOGLYCOLATE HYDROLASE"/>
    <property type="match status" value="1"/>
</dbReference>
<dbReference type="Proteomes" id="UP001355206">
    <property type="component" value="Unassembled WGS sequence"/>
</dbReference>
<keyword evidence="6" id="KW-1185">Reference proteome</keyword>
<gene>
    <name evidence="5" type="ORF">MOTC310_23880</name>
</gene>
<dbReference type="InterPro" id="IPR011051">
    <property type="entry name" value="RmlC_Cupin_sf"/>
</dbReference>
<evidence type="ECO:0000313" key="5">
    <source>
        <dbReference type="EMBL" id="MEE7493331.1"/>
    </source>
</evidence>
<keyword evidence="3" id="KW-0456">Lyase</keyword>
<dbReference type="NCBIfam" id="NF009932">
    <property type="entry name" value="PRK13395.1"/>
    <property type="match status" value="1"/>
</dbReference>
<dbReference type="CDD" id="cd20298">
    <property type="entry name" value="cupin_UAH"/>
    <property type="match status" value="1"/>
</dbReference>
<dbReference type="InterPro" id="IPR024060">
    <property type="entry name" value="Ureidoglycolate_lyase_dom_sf"/>
</dbReference>
<dbReference type="EMBL" id="MLCA01000014">
    <property type="protein sequence ID" value="MEE7493331.1"/>
    <property type="molecule type" value="Genomic_DNA"/>
</dbReference>
<evidence type="ECO:0000256" key="2">
    <source>
        <dbReference type="ARBA" id="ARBA00022631"/>
    </source>
</evidence>
<evidence type="ECO:0000313" key="6">
    <source>
        <dbReference type="Proteomes" id="UP001355206"/>
    </source>
</evidence>
<evidence type="ECO:0000256" key="1">
    <source>
        <dbReference type="ARBA" id="ARBA00011738"/>
    </source>
</evidence>
<evidence type="ECO:0000256" key="4">
    <source>
        <dbReference type="ARBA" id="ARBA00047684"/>
    </source>
</evidence>
<sequence>MSGDRILVASALTREAFAPFGEVLDVGGRDARPMNGDRAVRHHALAAAEASGPDARIILSIAVSKPVAHPVRVTMVERHPLGSQAFMPLGDGTLLVVVCPDECGEPGRPQAFVTAPGQGVSYRAGVWHGILAPIGERQGYLVVDRDGPAINLEERFFAEPWTVRMPPSDS</sequence>
<keyword evidence="2" id="KW-0659">Purine metabolism</keyword>
<dbReference type="Pfam" id="PF04115">
    <property type="entry name" value="Ureidogly_lyase"/>
    <property type="match status" value="1"/>
</dbReference>
<dbReference type="SUPFAM" id="SSF51182">
    <property type="entry name" value="RmlC-like cupins"/>
    <property type="match status" value="1"/>
</dbReference>
<reference evidence="5 6" key="1">
    <citation type="journal article" date="2012" name="Genet. Mol. Biol.">
        <title>Analysis of 16S rRNA and mxaF genes revealing insights into Methylobacterium niche-specific plant association.</title>
        <authorList>
            <person name="Dourado M.N."/>
            <person name="Andreote F.D."/>
            <person name="Dini-Andreote F."/>
            <person name="Conti R."/>
            <person name="Araujo J.M."/>
            <person name="Araujo W.L."/>
        </authorList>
    </citation>
    <scope>NUCLEOTIDE SEQUENCE [LARGE SCALE GENOMIC DNA]</scope>
    <source>
        <strain evidence="5 6">TC3-10</strain>
    </source>
</reference>
<dbReference type="Gene3D" id="2.60.120.480">
    <property type="entry name" value="Ureidoglycolate hydrolase"/>
    <property type="match status" value="1"/>
</dbReference>
<dbReference type="PIRSF" id="PIRSF017306">
    <property type="entry name" value="Ureidogly_hydro"/>
    <property type="match status" value="1"/>
</dbReference>